<dbReference type="GO" id="GO:0005886">
    <property type="term" value="C:plasma membrane"/>
    <property type="evidence" value="ECO:0007669"/>
    <property type="project" value="Ensembl"/>
</dbReference>
<protein>
    <submittedName>
        <fullName evidence="2">Regulator of hemoglobinization and erythroid cell expansion</fullName>
    </submittedName>
</protein>
<dbReference type="InterPro" id="IPR031517">
    <property type="entry name" value="RHEX-like"/>
</dbReference>
<name>A0A2K5D3Z7_AOTNA</name>
<accession>A0A2K5D3Z7</accession>
<keyword evidence="1" id="KW-1133">Transmembrane helix</keyword>
<evidence type="ECO:0000313" key="2">
    <source>
        <dbReference type="Ensembl" id="ENSANAP00000015673.1"/>
    </source>
</evidence>
<organism evidence="2 3">
    <name type="scientific">Aotus nancymaae</name>
    <name type="common">Ma's night monkey</name>
    <dbReference type="NCBI Taxonomy" id="37293"/>
    <lineage>
        <taxon>Eukaryota</taxon>
        <taxon>Metazoa</taxon>
        <taxon>Chordata</taxon>
        <taxon>Craniata</taxon>
        <taxon>Vertebrata</taxon>
        <taxon>Euteleostomi</taxon>
        <taxon>Mammalia</taxon>
        <taxon>Eutheria</taxon>
        <taxon>Euarchontoglires</taxon>
        <taxon>Primates</taxon>
        <taxon>Haplorrhini</taxon>
        <taxon>Platyrrhini</taxon>
        <taxon>Aotidae</taxon>
        <taxon>Aotus</taxon>
    </lineage>
</organism>
<dbReference type="KEGG" id="anan:105722105"/>
<reference evidence="2" key="2">
    <citation type="submission" date="2025-09" db="UniProtKB">
        <authorList>
            <consortium name="Ensembl"/>
        </authorList>
    </citation>
    <scope>IDENTIFICATION</scope>
</reference>
<keyword evidence="1" id="KW-0812">Transmembrane</keyword>
<dbReference type="GO" id="GO:0038162">
    <property type="term" value="P:erythropoietin-mediated signaling pathway"/>
    <property type="evidence" value="ECO:0007669"/>
    <property type="project" value="Ensembl"/>
</dbReference>
<keyword evidence="1" id="KW-0472">Membrane</keyword>
<dbReference type="GO" id="GO:0045648">
    <property type="term" value="P:positive regulation of erythrocyte differentiation"/>
    <property type="evidence" value="ECO:0007669"/>
    <property type="project" value="Ensembl"/>
</dbReference>
<dbReference type="GO" id="GO:0005128">
    <property type="term" value="F:erythropoietin receptor binding"/>
    <property type="evidence" value="ECO:0007669"/>
    <property type="project" value="Ensembl"/>
</dbReference>
<dbReference type="Proteomes" id="UP000233020">
    <property type="component" value="Unplaced"/>
</dbReference>
<dbReference type="PROSITE" id="PS51257">
    <property type="entry name" value="PROKAR_LIPOPROTEIN"/>
    <property type="match status" value="1"/>
</dbReference>
<dbReference type="STRING" id="37293.ENSANAP00000015673"/>
<dbReference type="GeneID" id="105722105"/>
<reference evidence="2" key="1">
    <citation type="submission" date="2025-08" db="UniProtKB">
        <authorList>
            <consortium name="Ensembl"/>
        </authorList>
    </citation>
    <scope>IDENTIFICATION</scope>
</reference>
<dbReference type="OrthoDB" id="9422279at2759"/>
<dbReference type="Pfam" id="PF15763">
    <property type="entry name" value="DUF4692"/>
    <property type="match status" value="1"/>
</dbReference>
<keyword evidence="3" id="KW-1185">Reference proteome</keyword>
<dbReference type="PANTHER" id="PTHR38491">
    <property type="entry name" value="REGULATOR OF HEMOGLOBINIZATION AND ERYTHROID CELL EXPANSION PROTEIN"/>
    <property type="match status" value="1"/>
</dbReference>
<evidence type="ECO:0000256" key="1">
    <source>
        <dbReference type="SAM" id="Phobius"/>
    </source>
</evidence>
<dbReference type="AlphaFoldDB" id="A0A2K5D3Z7"/>
<gene>
    <name evidence="2" type="primary">RHEX</name>
</gene>
<dbReference type="RefSeq" id="XP_012314734.1">
    <property type="nucleotide sequence ID" value="XM_012459311.2"/>
</dbReference>
<dbReference type="GeneTree" id="ENSGT00390000004770"/>
<feature type="transmembrane region" description="Helical" evidence="1">
    <location>
        <begin position="14"/>
        <end position="39"/>
    </location>
</feature>
<dbReference type="OMA" id="HKPNFWT"/>
<dbReference type="Ensembl" id="ENSANAT00000033515.1">
    <property type="protein sequence ID" value="ENSANAP00000015673.1"/>
    <property type="gene ID" value="ENSANAG00000025723.1"/>
</dbReference>
<proteinExistence type="predicted"/>
<sequence length="177" mass="19876">MSKELIMLTKVMELWHGLVIAAVSLFLQACLLIAFNYLLSRHMAHQSEQILKATRLRVPRPSPVHHHPPAAKEMETQTEIDALMSDPCYRHDSDTSLDISDGSCSSPPVCQATNHVDYTQVIFSAPGELKDDSALDYENIKEVTDYVNVNPKSHKPNFWNFVNPALSEPVEYSQVAV</sequence>
<dbReference type="RefSeq" id="XP_012314735.1">
    <property type="nucleotide sequence ID" value="XM_012459312.2"/>
</dbReference>
<dbReference type="CTD" id="440712"/>
<dbReference type="PANTHER" id="PTHR38491:SF1">
    <property type="entry name" value="REGULATOR OF HEMOGLOBINIZATION AND ERYTHROID CELL EXPANSION PROTEIN"/>
    <property type="match status" value="1"/>
</dbReference>
<evidence type="ECO:0000313" key="3">
    <source>
        <dbReference type="Proteomes" id="UP000233020"/>
    </source>
</evidence>